<reference evidence="1" key="1">
    <citation type="submission" date="2021-08" db="EMBL/GenBank/DDBJ databases">
        <title>Chromosome-Level Trichoderma cornu-damae using Hi-C Data.</title>
        <authorList>
            <person name="Kim C.S."/>
        </authorList>
    </citation>
    <scope>NUCLEOTIDE SEQUENCE</scope>
    <source>
        <strain evidence="1">KA19-0412C</strain>
    </source>
</reference>
<evidence type="ECO:0000313" key="1">
    <source>
        <dbReference type="EMBL" id="KAH6608232.1"/>
    </source>
</evidence>
<gene>
    <name evidence="1" type="ORF">Trco_004545</name>
</gene>
<keyword evidence="2" id="KW-1185">Reference proteome</keyword>
<comment type="caution">
    <text evidence="1">The sequence shown here is derived from an EMBL/GenBank/DDBJ whole genome shotgun (WGS) entry which is preliminary data.</text>
</comment>
<proteinExistence type="predicted"/>
<evidence type="ECO:0000313" key="2">
    <source>
        <dbReference type="Proteomes" id="UP000827724"/>
    </source>
</evidence>
<dbReference type="Proteomes" id="UP000827724">
    <property type="component" value="Unassembled WGS sequence"/>
</dbReference>
<organism evidence="1 2">
    <name type="scientific">Trichoderma cornu-damae</name>
    <dbReference type="NCBI Taxonomy" id="654480"/>
    <lineage>
        <taxon>Eukaryota</taxon>
        <taxon>Fungi</taxon>
        <taxon>Dikarya</taxon>
        <taxon>Ascomycota</taxon>
        <taxon>Pezizomycotina</taxon>
        <taxon>Sordariomycetes</taxon>
        <taxon>Hypocreomycetidae</taxon>
        <taxon>Hypocreales</taxon>
        <taxon>Hypocreaceae</taxon>
        <taxon>Trichoderma</taxon>
    </lineage>
</organism>
<accession>A0A9P8QTG4</accession>
<sequence length="186" mass="18973">MFLSFVTCICRVGQAVVRDDGVGEARVDGIRAGEAVALEGDSAQGGVGGQLYAEERCHGRLQGYAEEDFVEAHEALLRGRQAVVVGHGQHQAAGEGVTVDEGDGGHREAVVGVSETRLCRAERGLSAGEAVGVDGVLQVEAVAVELCDAAGGDEHAGRVAAELEQVEGREQGFAHGGGEAVIGGGE</sequence>
<protein>
    <submittedName>
        <fullName evidence="1">Uncharacterized protein</fullName>
    </submittedName>
</protein>
<name>A0A9P8QTG4_9HYPO</name>
<dbReference type="AlphaFoldDB" id="A0A9P8QTG4"/>
<dbReference type="EMBL" id="JAIWOZ010000003">
    <property type="protein sequence ID" value="KAH6608232.1"/>
    <property type="molecule type" value="Genomic_DNA"/>
</dbReference>